<evidence type="ECO:0000256" key="6">
    <source>
        <dbReference type="ARBA" id="ARBA00081568"/>
    </source>
</evidence>
<evidence type="ECO:0000256" key="3">
    <source>
        <dbReference type="ARBA" id="ARBA00023128"/>
    </source>
</evidence>
<accession>A0ABS2YL55</accession>
<dbReference type="InterPro" id="IPR007715">
    <property type="entry name" value="Coq4"/>
</dbReference>
<evidence type="ECO:0000313" key="8">
    <source>
        <dbReference type="Proteomes" id="UP001166093"/>
    </source>
</evidence>
<name>A0ABS2YL55_POLSP</name>
<keyword evidence="5" id="KW-0456">Lyase</keyword>
<dbReference type="Pfam" id="PF05019">
    <property type="entry name" value="Coq4"/>
    <property type="match status" value="2"/>
</dbReference>
<proteinExistence type="inferred from homology"/>
<evidence type="ECO:0000256" key="4">
    <source>
        <dbReference type="ARBA" id="ARBA00023136"/>
    </source>
</evidence>
<gene>
    <name evidence="7" type="primary">Coq4</name>
    <name evidence="7" type="ORF">GTO93_0009517</name>
</gene>
<dbReference type="PANTHER" id="PTHR12922">
    <property type="entry name" value="UBIQUINONE BIOSYNTHESIS PROTEIN"/>
    <property type="match status" value="1"/>
</dbReference>
<dbReference type="EMBL" id="JAAWVQ010166446">
    <property type="protein sequence ID" value="MBN3287480.1"/>
    <property type="molecule type" value="Genomic_DNA"/>
</dbReference>
<organism evidence="7 8">
    <name type="scientific">Polyodon spathula</name>
    <name type="common">North American paddlefish</name>
    <name type="synonym">Squalus spathula</name>
    <dbReference type="NCBI Taxonomy" id="7913"/>
    <lineage>
        <taxon>Eukaryota</taxon>
        <taxon>Metazoa</taxon>
        <taxon>Chordata</taxon>
        <taxon>Craniata</taxon>
        <taxon>Vertebrata</taxon>
        <taxon>Euteleostomi</taxon>
        <taxon>Actinopterygii</taxon>
        <taxon>Chondrostei</taxon>
        <taxon>Acipenseriformes</taxon>
        <taxon>Polyodontidae</taxon>
        <taxon>Polyodon</taxon>
    </lineage>
</organism>
<dbReference type="PANTHER" id="PTHR12922:SF7">
    <property type="entry name" value="UBIQUINONE BIOSYNTHESIS PROTEIN COQ4 HOMOLOG, MITOCHONDRIAL"/>
    <property type="match status" value="1"/>
</dbReference>
<sequence>METLLRGVRAALHCGSAQKCKTLLFDRRRLFSGKFADSFRSTARRVISPWKNRKAQRNWRNAMNPYSGALVNLTPVPETCQADSVIYETRKGSKCAWYGLSLALLAAVLASFFEQYPLTPHAPVEGSDVIRLSLHSEHAGSATAGHGDDERYCRLYRTHIPTTPVQKALLAVGSGVAALLDPYRHDMVAVLGETTGELALRRLRDRMRGDPEGYQILHRLSSVSTPVSVLSYIPFSSLSADMVAVLGETTGELALRRLRDRMRGDPEGYQILQERPRIRVSTLDLGRLGAMPDGSFGREYLRFLEENGVTPDSRADVKFVDDEELAFVIQRYREVHDFMHTLLGMPTNMLGEVVVKWFEMVQTGLPMCMLGAVLGPLRLSARRLQLLTATLIPWALRNGRNARCLLNVYYEQRWEQSLESLREELSIEPPPRI</sequence>
<keyword evidence="4" id="KW-0472">Membrane</keyword>
<keyword evidence="2" id="KW-0999">Mitochondrion inner membrane</keyword>
<keyword evidence="8" id="KW-1185">Reference proteome</keyword>
<reference evidence="7" key="1">
    <citation type="journal article" date="2021" name="Cell">
        <title>Tracing the genetic footprints of vertebrate landing in non-teleost ray-finned fishes.</title>
        <authorList>
            <person name="Bi X."/>
            <person name="Wang K."/>
            <person name="Yang L."/>
            <person name="Pan H."/>
            <person name="Jiang H."/>
            <person name="Wei Q."/>
            <person name="Fang M."/>
            <person name="Yu H."/>
            <person name="Zhu C."/>
            <person name="Cai Y."/>
            <person name="He Y."/>
            <person name="Gan X."/>
            <person name="Zeng H."/>
            <person name="Yu D."/>
            <person name="Zhu Y."/>
            <person name="Jiang H."/>
            <person name="Qiu Q."/>
            <person name="Yang H."/>
            <person name="Zhang Y.E."/>
            <person name="Wang W."/>
            <person name="Zhu M."/>
            <person name="He S."/>
            <person name="Zhang G."/>
        </authorList>
    </citation>
    <scope>NUCLEOTIDE SEQUENCE</scope>
    <source>
        <strain evidence="7">Pddl_001</strain>
    </source>
</reference>
<feature type="non-terminal residue" evidence="7">
    <location>
        <position position="1"/>
    </location>
</feature>
<dbReference type="HAMAP" id="MF_03111">
    <property type="entry name" value="Coq4"/>
    <property type="match status" value="1"/>
</dbReference>
<dbReference type="InterPro" id="IPR027540">
    <property type="entry name" value="Coq4_euk"/>
</dbReference>
<comment type="caution">
    <text evidence="7">The sequence shown here is derived from an EMBL/GenBank/DDBJ whole genome shotgun (WGS) entry which is preliminary data.</text>
</comment>
<keyword evidence="3" id="KW-0496">Mitochondrion</keyword>
<evidence type="ECO:0000256" key="1">
    <source>
        <dbReference type="ARBA" id="ARBA00022688"/>
    </source>
</evidence>
<evidence type="ECO:0000313" key="7">
    <source>
        <dbReference type="EMBL" id="MBN3287480.1"/>
    </source>
</evidence>
<evidence type="ECO:0000256" key="2">
    <source>
        <dbReference type="ARBA" id="ARBA00022792"/>
    </source>
</evidence>
<evidence type="ECO:0000256" key="5">
    <source>
        <dbReference type="ARBA" id="ARBA00023239"/>
    </source>
</evidence>
<keyword evidence="1" id="KW-0831">Ubiquinone biosynthesis</keyword>
<feature type="non-terminal residue" evidence="7">
    <location>
        <position position="433"/>
    </location>
</feature>
<dbReference type="Proteomes" id="UP001166093">
    <property type="component" value="Unassembled WGS sequence"/>
</dbReference>
<protein>
    <recommendedName>
        <fullName evidence="6">4-hydroxy-3-methoxy-5-polyprenylbenzoate decarboxylase</fullName>
    </recommendedName>
</protein>